<evidence type="ECO:0000313" key="1">
    <source>
        <dbReference type="EMBL" id="CAJ2670301.1"/>
    </source>
</evidence>
<dbReference type="EMBL" id="CASHSV030000615">
    <property type="protein sequence ID" value="CAJ2670301.1"/>
    <property type="molecule type" value="Genomic_DNA"/>
</dbReference>
<accession>A0ACB0LM21</accession>
<organism evidence="1 2">
    <name type="scientific">Trifolium pratense</name>
    <name type="common">Red clover</name>
    <dbReference type="NCBI Taxonomy" id="57577"/>
    <lineage>
        <taxon>Eukaryota</taxon>
        <taxon>Viridiplantae</taxon>
        <taxon>Streptophyta</taxon>
        <taxon>Embryophyta</taxon>
        <taxon>Tracheophyta</taxon>
        <taxon>Spermatophyta</taxon>
        <taxon>Magnoliopsida</taxon>
        <taxon>eudicotyledons</taxon>
        <taxon>Gunneridae</taxon>
        <taxon>Pentapetalae</taxon>
        <taxon>rosids</taxon>
        <taxon>fabids</taxon>
        <taxon>Fabales</taxon>
        <taxon>Fabaceae</taxon>
        <taxon>Papilionoideae</taxon>
        <taxon>50 kb inversion clade</taxon>
        <taxon>NPAAA clade</taxon>
        <taxon>Hologalegina</taxon>
        <taxon>IRL clade</taxon>
        <taxon>Trifolieae</taxon>
        <taxon>Trifolium</taxon>
    </lineage>
</organism>
<dbReference type="Proteomes" id="UP001177021">
    <property type="component" value="Unassembled WGS sequence"/>
</dbReference>
<comment type="caution">
    <text evidence="1">The sequence shown here is derived from an EMBL/GenBank/DDBJ whole genome shotgun (WGS) entry which is preliminary data.</text>
</comment>
<sequence length="94" mass="11115">MSGQRRDSMFKEKQINDLVSRLQLLLPQLNQRNSSRFLEEGDSGNPEFGRDETLNHIRRLQKEVDDLSERLTQLMDSVDINDSDRRTLENFLQH</sequence>
<proteinExistence type="predicted"/>
<name>A0ACB0LM21_TRIPR</name>
<gene>
    <name evidence="1" type="ORF">MILVUS5_LOCUS34350</name>
</gene>
<evidence type="ECO:0000313" key="2">
    <source>
        <dbReference type="Proteomes" id="UP001177021"/>
    </source>
</evidence>
<reference evidence="1" key="1">
    <citation type="submission" date="2023-10" db="EMBL/GenBank/DDBJ databases">
        <authorList>
            <person name="Rodriguez Cubillos JULIANA M."/>
            <person name="De Vega J."/>
        </authorList>
    </citation>
    <scope>NUCLEOTIDE SEQUENCE</scope>
</reference>
<protein>
    <submittedName>
        <fullName evidence="1">Uncharacterized protein</fullName>
    </submittedName>
</protein>
<keyword evidence="2" id="KW-1185">Reference proteome</keyword>